<evidence type="ECO:0000256" key="2">
    <source>
        <dbReference type="ARBA" id="ARBA00022737"/>
    </source>
</evidence>
<dbReference type="PANTHER" id="PTHR45632:SF3">
    <property type="entry name" value="KELCH-LIKE PROTEIN 32"/>
    <property type="match status" value="1"/>
</dbReference>
<evidence type="ECO:0000256" key="3">
    <source>
        <dbReference type="SAM" id="MobiDB-lite"/>
    </source>
</evidence>
<evidence type="ECO:0000313" key="5">
    <source>
        <dbReference type="Proteomes" id="UP001177023"/>
    </source>
</evidence>
<evidence type="ECO:0000256" key="1">
    <source>
        <dbReference type="ARBA" id="ARBA00022441"/>
    </source>
</evidence>
<dbReference type="AlphaFoldDB" id="A0AA36CZ52"/>
<comment type="caution">
    <text evidence="4">The sequence shown here is derived from an EMBL/GenBank/DDBJ whole genome shotgun (WGS) entry which is preliminary data.</text>
</comment>
<keyword evidence="5" id="KW-1185">Reference proteome</keyword>
<dbReference type="PANTHER" id="PTHR45632">
    <property type="entry name" value="LD33804P"/>
    <property type="match status" value="1"/>
</dbReference>
<organism evidence="4 5">
    <name type="scientific">Mesorhabditis spiculigera</name>
    <dbReference type="NCBI Taxonomy" id="96644"/>
    <lineage>
        <taxon>Eukaryota</taxon>
        <taxon>Metazoa</taxon>
        <taxon>Ecdysozoa</taxon>
        <taxon>Nematoda</taxon>
        <taxon>Chromadorea</taxon>
        <taxon>Rhabditida</taxon>
        <taxon>Rhabditina</taxon>
        <taxon>Rhabditomorpha</taxon>
        <taxon>Rhabditoidea</taxon>
        <taxon>Rhabditidae</taxon>
        <taxon>Mesorhabditinae</taxon>
        <taxon>Mesorhabditis</taxon>
    </lineage>
</organism>
<proteinExistence type="predicted"/>
<feature type="region of interest" description="Disordered" evidence="3">
    <location>
        <begin position="555"/>
        <end position="578"/>
    </location>
</feature>
<keyword evidence="1" id="KW-0880">Kelch repeat</keyword>
<name>A0AA36CZ52_9BILA</name>
<dbReference type="SUPFAM" id="SSF117281">
    <property type="entry name" value="Kelch motif"/>
    <property type="match status" value="1"/>
</dbReference>
<dbReference type="Gene3D" id="2.120.10.80">
    <property type="entry name" value="Kelch-type beta propeller"/>
    <property type="match status" value="2"/>
</dbReference>
<protein>
    <recommendedName>
        <fullName evidence="6">Kelch-like protein diablo</fullName>
    </recommendedName>
</protein>
<feature type="non-terminal residue" evidence="4">
    <location>
        <position position="578"/>
    </location>
</feature>
<dbReference type="InterPro" id="IPR015915">
    <property type="entry name" value="Kelch-typ_b-propeller"/>
</dbReference>
<accession>A0AA36CZ52</accession>
<sequence>MPMKQHFKPYSHDVHLVSSDGKPFPTTLHGVRAMGTLVEMAKRGYDSDDRIIIKFPFDAQMLRILLSLGKKKGQRKETLLALCSFTDQGVYEALVLLVRHNISQTWRNMILDAFFTRCTDESAVFFWRVARQFGYGDGEIKTFRRLLYTIVGLVQANNIHAEYTRMTREELTLIVKDERLNVLEDEANVIDLIDAWLGGDLEARLQFRDELLGYVRRKGANRDRLKTMLGHIQYTLDLRSPPRPKRDRLLYVGGNSASGQKILLGETQNAETEWLVSDLPPLPLTQAVSLVIGQTIFLIGGCYHTCPSSAVYSLDLLDDRQRGGWKERSCLNQRRFRHGACVYNGMIYAAGGCEKVIQRTTAPLRSLERYDPETNRWMVLPSMRYARCDFSMAAGHARIYVVGGRGHIRPDEPIITLDSIEVFCPEANIWMEAGVLPEPLRNTAIWSDVNGMLVAGGFNANRDLSNKVYFWNGNGFSWQNHSTIEVARASASMIRFEGQLMLVGGCLLPSGAGLPLVESYNPTTRQWSHMPPLLGPRSQGQLLIVPDSTDLILPTAESDGDNTVTSEEDHEMEPEFHA</sequence>
<dbReference type="Gene3D" id="1.25.40.420">
    <property type="match status" value="1"/>
</dbReference>
<evidence type="ECO:0000313" key="4">
    <source>
        <dbReference type="EMBL" id="CAJ0578038.1"/>
    </source>
</evidence>
<dbReference type="EMBL" id="CATQJA010002653">
    <property type="protein sequence ID" value="CAJ0578038.1"/>
    <property type="molecule type" value="Genomic_DNA"/>
</dbReference>
<dbReference type="Pfam" id="PF01344">
    <property type="entry name" value="Kelch_1"/>
    <property type="match status" value="3"/>
</dbReference>
<dbReference type="SMART" id="SM00612">
    <property type="entry name" value="Kelch"/>
    <property type="match status" value="5"/>
</dbReference>
<reference evidence="4" key="1">
    <citation type="submission" date="2023-06" db="EMBL/GenBank/DDBJ databases">
        <authorList>
            <person name="Delattre M."/>
        </authorList>
    </citation>
    <scope>NUCLEOTIDE SEQUENCE</scope>
    <source>
        <strain evidence="4">AF72</strain>
    </source>
</reference>
<dbReference type="Proteomes" id="UP001177023">
    <property type="component" value="Unassembled WGS sequence"/>
</dbReference>
<keyword evidence="2" id="KW-0677">Repeat</keyword>
<evidence type="ECO:0008006" key="6">
    <source>
        <dbReference type="Google" id="ProtNLM"/>
    </source>
</evidence>
<gene>
    <name evidence="4" type="ORF">MSPICULIGERA_LOCUS16302</name>
</gene>
<dbReference type="InterPro" id="IPR006652">
    <property type="entry name" value="Kelch_1"/>
</dbReference>